<dbReference type="RefSeq" id="WP_406789097.1">
    <property type="nucleotide sequence ID" value="NZ_JBJIAA010000017.1"/>
</dbReference>
<proteinExistence type="predicted"/>
<dbReference type="EMBL" id="JBJIAA010000017">
    <property type="protein sequence ID" value="MFL0252441.1"/>
    <property type="molecule type" value="Genomic_DNA"/>
</dbReference>
<comment type="caution">
    <text evidence="1">The sequence shown here is derived from an EMBL/GenBank/DDBJ whole genome shotgun (WGS) entry which is preliminary data.</text>
</comment>
<organism evidence="1 2">
    <name type="scientific">Clostridium neuense</name>
    <dbReference type="NCBI Taxonomy" id="1728934"/>
    <lineage>
        <taxon>Bacteria</taxon>
        <taxon>Bacillati</taxon>
        <taxon>Bacillota</taxon>
        <taxon>Clostridia</taxon>
        <taxon>Eubacteriales</taxon>
        <taxon>Clostridiaceae</taxon>
        <taxon>Clostridium</taxon>
    </lineage>
</organism>
<protein>
    <submittedName>
        <fullName evidence="1">Uncharacterized protein</fullName>
    </submittedName>
</protein>
<sequence>MDTSNYDTAKINERYFRPSKLPALNVRNFDYTFYDKYSNPDYTKIILPDYLFTSPENTILNYFSILREAESISKGGCGSIGDGKSPYPISYNFFTKEYQNTLPYSEYLKAFTDVGHINLVKLNNLTNQTVPKDTYKYFFEVETIEPSTNGNTSFAYYYGFMYLKNENGKYKISNIDIRGEDFLCAAYHGWSHDAESYVGVTYGDWCNLIKTMHPIEQKGYVKNVYFTGNDGKEYKIQFFELTNGTDVEVGQFIKDSSGNWQPVTIDIYKCLPINRTSYSPCPLWRIYQNRRGY</sequence>
<evidence type="ECO:0000313" key="1">
    <source>
        <dbReference type="EMBL" id="MFL0252441.1"/>
    </source>
</evidence>
<reference evidence="1 2" key="1">
    <citation type="submission" date="2024-11" db="EMBL/GenBank/DDBJ databases">
        <authorList>
            <person name="Heng Y.C."/>
            <person name="Lim A.C.H."/>
            <person name="Lee J.K.Y."/>
            <person name="Kittelmann S."/>
        </authorList>
    </citation>
    <scope>NUCLEOTIDE SEQUENCE [LARGE SCALE GENOMIC DNA]</scope>
    <source>
        <strain evidence="1 2">WILCCON 0114</strain>
    </source>
</reference>
<name>A0ABW8TIQ5_9CLOT</name>
<gene>
    <name evidence="1" type="ORF">ACJDT4_18685</name>
</gene>
<dbReference type="Proteomes" id="UP001623592">
    <property type="component" value="Unassembled WGS sequence"/>
</dbReference>
<keyword evidence="2" id="KW-1185">Reference proteome</keyword>
<evidence type="ECO:0000313" key="2">
    <source>
        <dbReference type="Proteomes" id="UP001623592"/>
    </source>
</evidence>
<accession>A0ABW8TIQ5</accession>